<proteinExistence type="predicted"/>
<keyword evidence="2" id="KW-1185">Reference proteome</keyword>
<comment type="caution">
    <text evidence="1">The sequence shown here is derived from an EMBL/GenBank/DDBJ whole genome shotgun (WGS) entry which is preliminary data.</text>
</comment>
<protein>
    <submittedName>
        <fullName evidence="1">Uncharacterized protein</fullName>
    </submittedName>
</protein>
<dbReference type="AlphaFoldDB" id="A0A5B7EDI5"/>
<accession>A0A5B7EDI5</accession>
<reference evidence="1 2" key="1">
    <citation type="submission" date="2019-05" db="EMBL/GenBank/DDBJ databases">
        <title>Another draft genome of Portunus trituberculatus and its Hox gene families provides insights of decapod evolution.</title>
        <authorList>
            <person name="Jeong J.-H."/>
            <person name="Song I."/>
            <person name="Kim S."/>
            <person name="Choi T."/>
            <person name="Kim D."/>
            <person name="Ryu S."/>
            <person name="Kim W."/>
        </authorList>
    </citation>
    <scope>NUCLEOTIDE SEQUENCE [LARGE SCALE GENOMIC DNA]</scope>
    <source>
        <tissue evidence="1">Muscle</tissue>
    </source>
</reference>
<organism evidence="1 2">
    <name type="scientific">Portunus trituberculatus</name>
    <name type="common">Swimming crab</name>
    <name type="synonym">Neptunus trituberculatus</name>
    <dbReference type="NCBI Taxonomy" id="210409"/>
    <lineage>
        <taxon>Eukaryota</taxon>
        <taxon>Metazoa</taxon>
        <taxon>Ecdysozoa</taxon>
        <taxon>Arthropoda</taxon>
        <taxon>Crustacea</taxon>
        <taxon>Multicrustacea</taxon>
        <taxon>Malacostraca</taxon>
        <taxon>Eumalacostraca</taxon>
        <taxon>Eucarida</taxon>
        <taxon>Decapoda</taxon>
        <taxon>Pleocyemata</taxon>
        <taxon>Brachyura</taxon>
        <taxon>Eubrachyura</taxon>
        <taxon>Portunoidea</taxon>
        <taxon>Portunidae</taxon>
        <taxon>Portuninae</taxon>
        <taxon>Portunus</taxon>
    </lineage>
</organism>
<evidence type="ECO:0000313" key="1">
    <source>
        <dbReference type="EMBL" id="MPC31286.1"/>
    </source>
</evidence>
<gene>
    <name evidence="1" type="ORF">E2C01_024572</name>
</gene>
<name>A0A5B7EDI5_PORTR</name>
<evidence type="ECO:0000313" key="2">
    <source>
        <dbReference type="Proteomes" id="UP000324222"/>
    </source>
</evidence>
<sequence>MIDTSGPKCQYTGVVALKEFCGAVISEDSHFDICWHQSFYFTQRHHISASTSQIAKQLTEKSQQQQEWSLMPTT</sequence>
<dbReference type="Proteomes" id="UP000324222">
    <property type="component" value="Unassembled WGS sequence"/>
</dbReference>
<dbReference type="EMBL" id="VSRR010002405">
    <property type="protein sequence ID" value="MPC31286.1"/>
    <property type="molecule type" value="Genomic_DNA"/>
</dbReference>